<dbReference type="AlphaFoldDB" id="A0A154BSR0"/>
<organism evidence="2 3">
    <name type="scientific">Anaerosporomusa subterranea</name>
    <dbReference type="NCBI Taxonomy" id="1794912"/>
    <lineage>
        <taxon>Bacteria</taxon>
        <taxon>Bacillati</taxon>
        <taxon>Bacillota</taxon>
        <taxon>Negativicutes</taxon>
        <taxon>Acetonemataceae</taxon>
        <taxon>Anaerosporomusa</taxon>
    </lineage>
</organism>
<dbReference type="Proteomes" id="UP000076268">
    <property type="component" value="Unassembled WGS sequence"/>
</dbReference>
<name>A0A154BSR0_ANASB</name>
<dbReference type="InterPro" id="IPR002725">
    <property type="entry name" value="YgjP-like_metallopeptidase"/>
</dbReference>
<dbReference type="CDD" id="cd07344">
    <property type="entry name" value="M48_yhfN_like"/>
    <property type="match status" value="1"/>
</dbReference>
<accession>A0A154BSR0</accession>
<dbReference type="Gene3D" id="3.30.2010.10">
    <property type="entry name" value="Metalloproteases ('zincins'), catalytic domain"/>
    <property type="match status" value="1"/>
</dbReference>
<dbReference type="RefSeq" id="WP_066238530.1">
    <property type="nucleotide sequence ID" value="NZ_LSGP01000013.1"/>
</dbReference>
<evidence type="ECO:0000259" key="1">
    <source>
        <dbReference type="Pfam" id="PF01863"/>
    </source>
</evidence>
<evidence type="ECO:0000313" key="3">
    <source>
        <dbReference type="Proteomes" id="UP000076268"/>
    </source>
</evidence>
<evidence type="ECO:0000313" key="2">
    <source>
        <dbReference type="EMBL" id="KYZ77002.1"/>
    </source>
</evidence>
<feature type="domain" description="YgjP-like metallopeptidase" evidence="1">
    <location>
        <begin position="20"/>
        <end position="229"/>
    </location>
</feature>
<gene>
    <name evidence="2" type="ORF">AXX12_02335</name>
</gene>
<sequence>MQILLGETLFTWSLLFARRRTVRLKIVGPTTLEIVAPPKYRQEQAEAFIQAKATWILATAKKLAAEEQAAAQFAIEPGKPLPFMGNSYTLTVAYHPVRPSVRLDGSLLRVCLPERLRNNQTALIQMLIHWYAEQARQHLGKKTLEWARVIGVKPISISIRDPKSRWGSCSTRGSINYSWRVILAPPSIIDYLVVHELCHLLEPNHSSRYWGLVESILPDFRTSRHWLKANGGLLMRLFPLQSQESGE</sequence>
<proteinExistence type="predicted"/>
<dbReference type="EMBL" id="LSGP01000013">
    <property type="protein sequence ID" value="KYZ77002.1"/>
    <property type="molecule type" value="Genomic_DNA"/>
</dbReference>
<dbReference type="STRING" id="1794912.AXX12_02335"/>
<dbReference type="PANTHER" id="PTHR30399">
    <property type="entry name" value="UNCHARACTERIZED PROTEIN YGJP"/>
    <property type="match status" value="1"/>
</dbReference>
<protein>
    <recommendedName>
        <fullName evidence="1">YgjP-like metallopeptidase domain-containing protein</fullName>
    </recommendedName>
</protein>
<dbReference type="Pfam" id="PF01863">
    <property type="entry name" value="YgjP-like"/>
    <property type="match status" value="1"/>
</dbReference>
<dbReference type="PANTHER" id="PTHR30399:SF1">
    <property type="entry name" value="UTP PYROPHOSPHATASE"/>
    <property type="match status" value="1"/>
</dbReference>
<reference evidence="2 3" key="1">
    <citation type="submission" date="2016-02" db="EMBL/GenBank/DDBJ databases">
        <title>Anaerosporomusa subterraneum gen. nov., sp. nov., a spore-forming obligate anaerobe isolated from saprolite.</title>
        <authorList>
            <person name="Choi J.K."/>
            <person name="Shah M."/>
            <person name="Yee N."/>
        </authorList>
    </citation>
    <scope>NUCLEOTIDE SEQUENCE [LARGE SCALE GENOMIC DNA]</scope>
    <source>
        <strain evidence="2 3">RU4</strain>
    </source>
</reference>
<keyword evidence="3" id="KW-1185">Reference proteome</keyword>
<dbReference type="InterPro" id="IPR053136">
    <property type="entry name" value="UTP_pyrophosphatase-like"/>
</dbReference>
<comment type="caution">
    <text evidence="2">The sequence shown here is derived from an EMBL/GenBank/DDBJ whole genome shotgun (WGS) entry which is preliminary data.</text>
</comment>